<evidence type="ECO:0000313" key="2">
    <source>
        <dbReference type="Proteomes" id="UP000279995"/>
    </source>
</evidence>
<dbReference type="Proteomes" id="UP000279995">
    <property type="component" value="Chromosome II"/>
</dbReference>
<sequence>MEVSVEFSAKLEAGIEQYEFKIKPLQADLEAYFSGIKKPHYLGKDAPFERPEGIESAEVHHLHVFIEGISCLDTWEKSKTSDSYIVYTYGYMNEDAHLVMAIIKDGAHKKCRNHSTMRDFKKIAEEFREKC</sequence>
<name>A0AAD0U294_9GAMM</name>
<dbReference type="AlphaFoldDB" id="A0AAD0U294"/>
<dbReference type="Pfam" id="PF13957">
    <property type="entry name" value="YafO_toxin"/>
    <property type="match status" value="1"/>
</dbReference>
<accession>A0AAD0U294</accession>
<reference evidence="1 2" key="1">
    <citation type="submission" date="2018-10" db="EMBL/GenBank/DDBJ databases">
        <title>Complete Genome Sequence and Transcriptomic Profiles of a Marine Bacterium, Pseudoalteromonas agarivorans Hao 2018.</title>
        <authorList>
            <person name="Hao L."/>
        </authorList>
    </citation>
    <scope>NUCLEOTIDE SEQUENCE [LARGE SCALE GENOMIC DNA]</scope>
    <source>
        <strain evidence="1 2">Hao 2018</strain>
    </source>
</reference>
<dbReference type="EMBL" id="CP033066">
    <property type="protein sequence ID" value="AYM88283.1"/>
    <property type="molecule type" value="Genomic_DNA"/>
</dbReference>
<gene>
    <name evidence="1" type="ORF">D9T18_16405</name>
</gene>
<proteinExistence type="predicted"/>
<evidence type="ECO:0008006" key="3">
    <source>
        <dbReference type="Google" id="ProtNLM"/>
    </source>
</evidence>
<organism evidence="1 2">
    <name type="scientific">Pseudoalteromonas agarivorans</name>
    <dbReference type="NCBI Taxonomy" id="176102"/>
    <lineage>
        <taxon>Bacteria</taxon>
        <taxon>Pseudomonadati</taxon>
        <taxon>Pseudomonadota</taxon>
        <taxon>Gammaproteobacteria</taxon>
        <taxon>Alteromonadales</taxon>
        <taxon>Pseudoalteromonadaceae</taxon>
        <taxon>Pseudoalteromonas</taxon>
    </lineage>
</organism>
<evidence type="ECO:0000313" key="1">
    <source>
        <dbReference type="EMBL" id="AYM88283.1"/>
    </source>
</evidence>
<protein>
    <recommendedName>
        <fullName evidence="3">mRNA interferase YafO</fullName>
    </recommendedName>
</protein>
<dbReference type="RefSeq" id="WP_121638261.1">
    <property type="nucleotide sequence ID" value="NZ_CP033066.1"/>
</dbReference>
<dbReference type="InterPro" id="IPR020353">
    <property type="entry name" value="Toxin_YafO"/>
</dbReference>